<dbReference type="EMBL" id="CAJOBI010313358">
    <property type="protein sequence ID" value="CAF5173027.1"/>
    <property type="molecule type" value="Genomic_DNA"/>
</dbReference>
<protein>
    <submittedName>
        <fullName evidence="2">Uncharacterized protein</fullName>
    </submittedName>
</protein>
<gene>
    <name evidence="2" type="ORF">SMN809_LOCUS66434</name>
</gene>
<evidence type="ECO:0000313" key="3">
    <source>
        <dbReference type="Proteomes" id="UP000676336"/>
    </source>
</evidence>
<feature type="compositionally biased region" description="Polar residues" evidence="1">
    <location>
        <begin position="163"/>
        <end position="174"/>
    </location>
</feature>
<accession>A0A8S3GUX7</accession>
<feature type="non-terminal residue" evidence="2">
    <location>
        <position position="1"/>
    </location>
</feature>
<feature type="compositionally biased region" description="Basic and acidic residues" evidence="1">
    <location>
        <begin position="29"/>
        <end position="52"/>
    </location>
</feature>
<proteinExistence type="predicted"/>
<feature type="region of interest" description="Disordered" evidence="1">
    <location>
        <begin position="1"/>
        <end position="207"/>
    </location>
</feature>
<feature type="compositionally biased region" description="Basic and acidic residues" evidence="1">
    <location>
        <begin position="83"/>
        <end position="107"/>
    </location>
</feature>
<sequence>AHDLTNDATLSKTTVRLDDDDEQSDEELPIEKEHPKVAEKIDANFDKEELDRVRRKFNEKKLTKVDKKKPVKLDAEDDEHDDEKDISSSKPDDVKLEIERLKKELKQSKKASTSTKQSEESVPEETEPVSAPAPIVSAAASTSALMDELMAGTRRNTRKNHVSHSNSRESQTLDLLSKFRAKLHAVKDDPASEPVNETPGEQKNDKV</sequence>
<dbReference type="AlphaFoldDB" id="A0A8S3GUX7"/>
<dbReference type="Proteomes" id="UP000676336">
    <property type="component" value="Unassembled WGS sequence"/>
</dbReference>
<organism evidence="2 3">
    <name type="scientific">Rotaria magnacalcarata</name>
    <dbReference type="NCBI Taxonomy" id="392030"/>
    <lineage>
        <taxon>Eukaryota</taxon>
        <taxon>Metazoa</taxon>
        <taxon>Spiralia</taxon>
        <taxon>Gnathifera</taxon>
        <taxon>Rotifera</taxon>
        <taxon>Eurotatoria</taxon>
        <taxon>Bdelloidea</taxon>
        <taxon>Philodinida</taxon>
        <taxon>Philodinidae</taxon>
        <taxon>Rotaria</taxon>
    </lineage>
</organism>
<feature type="compositionally biased region" description="Low complexity" evidence="1">
    <location>
        <begin position="128"/>
        <end position="144"/>
    </location>
</feature>
<feature type="compositionally biased region" description="Acidic residues" evidence="1">
    <location>
        <begin position="18"/>
        <end position="28"/>
    </location>
</feature>
<evidence type="ECO:0000313" key="2">
    <source>
        <dbReference type="EMBL" id="CAF5173027.1"/>
    </source>
</evidence>
<name>A0A8S3GUX7_9BILA</name>
<feature type="compositionally biased region" description="Polar residues" evidence="1">
    <location>
        <begin position="1"/>
        <end position="14"/>
    </location>
</feature>
<feature type="non-terminal residue" evidence="2">
    <location>
        <position position="207"/>
    </location>
</feature>
<reference evidence="2" key="1">
    <citation type="submission" date="2021-02" db="EMBL/GenBank/DDBJ databases">
        <authorList>
            <person name="Nowell W R."/>
        </authorList>
    </citation>
    <scope>NUCLEOTIDE SEQUENCE</scope>
</reference>
<comment type="caution">
    <text evidence="2">The sequence shown here is derived from an EMBL/GenBank/DDBJ whole genome shotgun (WGS) entry which is preliminary data.</text>
</comment>
<evidence type="ECO:0000256" key="1">
    <source>
        <dbReference type="SAM" id="MobiDB-lite"/>
    </source>
</evidence>